<dbReference type="AlphaFoldDB" id="A0A7W5BE69"/>
<sequence length="258" mass="28647">MIHFLYNIPSSCMALIVVGLTILAAFLGYALTRRMHLIEVDAEQRAMALTMVSIITTINSLLVAFAAVSVWGAYNDAGQTVSSEAISASELAYDMAAFGSPSATAAGRELHAYLEQVVHAEWPRMQQELSSDPATNTQFNKLFAKVLQIEPVSLRQTALLREIHQRINEMVKFRQQRLLTLEVAMPATLWAVMLVVSALSFLLLYVMPPTPFYVALLCSWAVTLGGDAGHGLLFHSGGRPAIRRRIQRQRRRLPACYR</sequence>
<keyword evidence="1" id="KW-1133">Transmembrane helix</keyword>
<evidence type="ECO:0008006" key="4">
    <source>
        <dbReference type="Google" id="ProtNLM"/>
    </source>
</evidence>
<name>A0A7W5BE69_9BURK</name>
<evidence type="ECO:0000313" key="2">
    <source>
        <dbReference type="EMBL" id="MBB3121572.1"/>
    </source>
</evidence>
<organism evidence="2 3">
    <name type="scientific">Pseudoduganella violacea</name>
    <dbReference type="NCBI Taxonomy" id="1715466"/>
    <lineage>
        <taxon>Bacteria</taxon>
        <taxon>Pseudomonadati</taxon>
        <taxon>Pseudomonadota</taxon>
        <taxon>Betaproteobacteria</taxon>
        <taxon>Burkholderiales</taxon>
        <taxon>Oxalobacteraceae</taxon>
        <taxon>Telluria group</taxon>
        <taxon>Pseudoduganella</taxon>
    </lineage>
</organism>
<keyword evidence="1" id="KW-0812">Transmembrane</keyword>
<keyword evidence="1" id="KW-0472">Membrane</keyword>
<feature type="transmembrane region" description="Helical" evidence="1">
    <location>
        <begin position="51"/>
        <end position="74"/>
    </location>
</feature>
<dbReference type="Pfam" id="PF14023">
    <property type="entry name" value="Bestrophin-like"/>
    <property type="match status" value="1"/>
</dbReference>
<reference evidence="2 3" key="1">
    <citation type="submission" date="2020-08" db="EMBL/GenBank/DDBJ databases">
        <title>Genomic Encyclopedia of Type Strains, Phase III (KMG-III): the genomes of soil and plant-associated and newly described type strains.</title>
        <authorList>
            <person name="Whitman W."/>
        </authorList>
    </citation>
    <scope>NUCLEOTIDE SEQUENCE [LARGE SCALE GENOMIC DNA]</scope>
    <source>
        <strain evidence="2 3">CECT 8897</strain>
    </source>
</reference>
<dbReference type="Proteomes" id="UP000541535">
    <property type="component" value="Unassembled WGS sequence"/>
</dbReference>
<dbReference type="EMBL" id="JACHXD010000017">
    <property type="protein sequence ID" value="MBB3121572.1"/>
    <property type="molecule type" value="Genomic_DNA"/>
</dbReference>
<feature type="transmembrane region" description="Helical" evidence="1">
    <location>
        <begin position="212"/>
        <end position="234"/>
    </location>
</feature>
<feature type="transmembrane region" description="Helical" evidence="1">
    <location>
        <begin position="12"/>
        <end position="31"/>
    </location>
</feature>
<keyword evidence="3" id="KW-1185">Reference proteome</keyword>
<comment type="caution">
    <text evidence="2">The sequence shown here is derived from an EMBL/GenBank/DDBJ whole genome shotgun (WGS) entry which is preliminary data.</text>
</comment>
<dbReference type="InterPro" id="IPR025333">
    <property type="entry name" value="DUF4239"/>
</dbReference>
<dbReference type="RefSeq" id="WP_229426363.1">
    <property type="nucleotide sequence ID" value="NZ_JACHXD010000017.1"/>
</dbReference>
<gene>
    <name evidence="2" type="ORF">FHS03_004650</name>
</gene>
<evidence type="ECO:0000256" key="1">
    <source>
        <dbReference type="SAM" id="Phobius"/>
    </source>
</evidence>
<accession>A0A7W5BE69</accession>
<feature type="transmembrane region" description="Helical" evidence="1">
    <location>
        <begin position="183"/>
        <end position="206"/>
    </location>
</feature>
<evidence type="ECO:0000313" key="3">
    <source>
        <dbReference type="Proteomes" id="UP000541535"/>
    </source>
</evidence>
<protein>
    <recommendedName>
        <fullName evidence="4">DUF4239 domain-containing protein</fullName>
    </recommendedName>
</protein>
<proteinExistence type="predicted"/>